<protein>
    <submittedName>
        <fullName evidence="1">Uncharacterized protein</fullName>
    </submittedName>
</protein>
<sequence>MRTRYRAYCYASGEIHIGSFTPNGAVELATGPHRSLTQEIDGVARHGYRGELFVPGVPETISLAEKRDALARFVDWARSGTRINTWRTGEQVRADIDALMEVEG</sequence>
<proteinExistence type="predicted"/>
<name>A0ABQ3E6M3_9GAMM</name>
<dbReference type="Proteomes" id="UP000646745">
    <property type="component" value="Unassembled WGS sequence"/>
</dbReference>
<dbReference type="RefSeq" id="WP_189444963.1">
    <property type="nucleotide sequence ID" value="NZ_BMZI01000005.1"/>
</dbReference>
<evidence type="ECO:0000313" key="2">
    <source>
        <dbReference type="Proteomes" id="UP000646745"/>
    </source>
</evidence>
<keyword evidence="2" id="KW-1185">Reference proteome</keyword>
<gene>
    <name evidence="1" type="ORF">GCM10009038_24100</name>
</gene>
<organism evidence="1 2">
    <name type="scientific">Salinicola rhizosphaerae</name>
    <dbReference type="NCBI Taxonomy" id="1443141"/>
    <lineage>
        <taxon>Bacteria</taxon>
        <taxon>Pseudomonadati</taxon>
        <taxon>Pseudomonadota</taxon>
        <taxon>Gammaproteobacteria</taxon>
        <taxon>Oceanospirillales</taxon>
        <taxon>Halomonadaceae</taxon>
        <taxon>Salinicola</taxon>
    </lineage>
</organism>
<dbReference type="EMBL" id="BMZI01000005">
    <property type="protein sequence ID" value="GHB24200.1"/>
    <property type="molecule type" value="Genomic_DNA"/>
</dbReference>
<reference evidence="2" key="1">
    <citation type="journal article" date="2019" name="Int. J. Syst. Evol. Microbiol.">
        <title>The Global Catalogue of Microorganisms (GCM) 10K type strain sequencing project: providing services to taxonomists for standard genome sequencing and annotation.</title>
        <authorList>
            <consortium name="The Broad Institute Genomics Platform"/>
            <consortium name="The Broad Institute Genome Sequencing Center for Infectious Disease"/>
            <person name="Wu L."/>
            <person name="Ma J."/>
        </authorList>
    </citation>
    <scope>NUCLEOTIDE SEQUENCE [LARGE SCALE GENOMIC DNA]</scope>
    <source>
        <strain evidence="2">KCTC 32998</strain>
    </source>
</reference>
<accession>A0ABQ3E6M3</accession>
<evidence type="ECO:0000313" key="1">
    <source>
        <dbReference type="EMBL" id="GHB24200.1"/>
    </source>
</evidence>
<comment type="caution">
    <text evidence="1">The sequence shown here is derived from an EMBL/GenBank/DDBJ whole genome shotgun (WGS) entry which is preliminary data.</text>
</comment>